<keyword evidence="1" id="KW-0732">Signal</keyword>
<protein>
    <submittedName>
        <fullName evidence="2">Uncharacterized protein</fullName>
    </submittedName>
</protein>
<dbReference type="EMBL" id="MVBO01000136">
    <property type="protein sequence ID" value="OZJ02646.1"/>
    <property type="molecule type" value="Genomic_DNA"/>
</dbReference>
<reference evidence="2 3" key="1">
    <citation type="journal article" date="2017" name="Mycologia">
        <title>Bifiguratus adelaidae, gen. et sp. nov., a new member of Mucoromycotina in endophytic and soil-dwelling habitats.</title>
        <authorList>
            <person name="Torres-Cruz T.J."/>
            <person name="Billingsley Tobias T.L."/>
            <person name="Almatruk M."/>
            <person name="Hesse C."/>
            <person name="Kuske C.R."/>
            <person name="Desiro A."/>
            <person name="Benucci G.M."/>
            <person name="Bonito G."/>
            <person name="Stajich J.E."/>
            <person name="Dunlap C."/>
            <person name="Arnold A.E."/>
            <person name="Porras-Alfaro A."/>
        </authorList>
    </citation>
    <scope>NUCLEOTIDE SEQUENCE [LARGE SCALE GENOMIC DNA]</scope>
    <source>
        <strain evidence="2 3">AZ0501</strain>
    </source>
</reference>
<organism evidence="2 3">
    <name type="scientific">Bifiguratus adelaidae</name>
    <dbReference type="NCBI Taxonomy" id="1938954"/>
    <lineage>
        <taxon>Eukaryota</taxon>
        <taxon>Fungi</taxon>
        <taxon>Fungi incertae sedis</taxon>
        <taxon>Mucoromycota</taxon>
        <taxon>Mucoromycotina</taxon>
        <taxon>Endogonomycetes</taxon>
        <taxon>Endogonales</taxon>
        <taxon>Endogonales incertae sedis</taxon>
        <taxon>Bifiguratus</taxon>
    </lineage>
</organism>
<evidence type="ECO:0000313" key="2">
    <source>
        <dbReference type="EMBL" id="OZJ02646.1"/>
    </source>
</evidence>
<dbReference type="AlphaFoldDB" id="A0A261XW98"/>
<evidence type="ECO:0000256" key="1">
    <source>
        <dbReference type="SAM" id="SignalP"/>
    </source>
</evidence>
<feature type="chain" id="PRO_5012853973" evidence="1">
    <location>
        <begin position="20"/>
        <end position="303"/>
    </location>
</feature>
<accession>A0A261XW98</accession>
<evidence type="ECO:0000313" key="3">
    <source>
        <dbReference type="Proteomes" id="UP000242875"/>
    </source>
</evidence>
<sequence>MRVSILALLVAACSLQVEAKSVKLSGLQVEVDNYEARAKVAPINEITVRDHGKREFHPVDLTTKASAGIEHLKPAHYSPPRDDPKAAAPHMSEPPFLTPPGDNLIDSINITVIPAKHLHSHNGSSGESPAQSAIINNNNKDAANINHRLSQTGKEAQHVAQTIDDELSSAGELSKVMEDTKDATGSYGIQKRQIYHDTTPPSNDEFPAPGFYRLSGIKRSESENPHDLILRPRGASSYALWLSFQARRGAAYGGLAKAGAKDPCNHGDGAGGYEWHANGCVCFSHVFFVRKHLPVSMPKVVCL</sequence>
<keyword evidence="3" id="KW-1185">Reference proteome</keyword>
<proteinExistence type="predicted"/>
<name>A0A261XW98_9FUNG</name>
<feature type="signal peptide" evidence="1">
    <location>
        <begin position="1"/>
        <end position="19"/>
    </location>
</feature>
<gene>
    <name evidence="2" type="ORF">BZG36_04406</name>
</gene>
<comment type="caution">
    <text evidence="2">The sequence shown here is derived from an EMBL/GenBank/DDBJ whole genome shotgun (WGS) entry which is preliminary data.</text>
</comment>
<dbReference type="Proteomes" id="UP000242875">
    <property type="component" value="Unassembled WGS sequence"/>
</dbReference>